<protein>
    <submittedName>
        <fullName evidence="3">Uncharacterized protein</fullName>
    </submittedName>
</protein>
<evidence type="ECO:0000256" key="1">
    <source>
        <dbReference type="SAM" id="MobiDB-lite"/>
    </source>
</evidence>
<reference evidence="3" key="1">
    <citation type="submission" date="2020-10" db="EMBL/GenBank/DDBJ databases">
        <authorList>
            <person name="Gilroy R."/>
        </authorList>
    </citation>
    <scope>NUCLEOTIDE SEQUENCE</scope>
    <source>
        <strain evidence="3">CHK152-2871</strain>
    </source>
</reference>
<dbReference type="AlphaFoldDB" id="A0A9D1FJA2"/>
<feature type="compositionally biased region" description="Polar residues" evidence="1">
    <location>
        <begin position="1"/>
        <end position="20"/>
    </location>
</feature>
<evidence type="ECO:0000256" key="2">
    <source>
        <dbReference type="SAM" id="Phobius"/>
    </source>
</evidence>
<name>A0A9D1FJA2_9BACT</name>
<keyword evidence="2" id="KW-0812">Transmembrane</keyword>
<accession>A0A9D1FJA2</accession>
<dbReference type="Proteomes" id="UP000886865">
    <property type="component" value="Unassembled WGS sequence"/>
</dbReference>
<comment type="caution">
    <text evidence="3">The sequence shown here is derived from an EMBL/GenBank/DDBJ whole genome shotgun (WGS) entry which is preliminary data.</text>
</comment>
<dbReference type="EMBL" id="DVJQ01000049">
    <property type="protein sequence ID" value="HIS74538.1"/>
    <property type="molecule type" value="Genomic_DNA"/>
</dbReference>
<keyword evidence="2" id="KW-0472">Membrane</keyword>
<gene>
    <name evidence="3" type="ORF">IAA86_05925</name>
</gene>
<evidence type="ECO:0000313" key="4">
    <source>
        <dbReference type="Proteomes" id="UP000886865"/>
    </source>
</evidence>
<feature type="transmembrane region" description="Helical" evidence="2">
    <location>
        <begin position="67"/>
        <end position="91"/>
    </location>
</feature>
<proteinExistence type="predicted"/>
<sequence>MNVSSLVNKPSYTDNGNRYSKFSGGKKIGAVALPAIMFTKDVFAGAFKKENVELVSNSLGGKGKYFGLYALGTAMFVALGTGFGAIVDAAVNKTRRSKADQAAAQN</sequence>
<keyword evidence="2" id="KW-1133">Transmembrane helix</keyword>
<feature type="region of interest" description="Disordered" evidence="1">
    <location>
        <begin position="1"/>
        <end position="23"/>
    </location>
</feature>
<reference evidence="3" key="2">
    <citation type="journal article" date="2021" name="PeerJ">
        <title>Extensive microbial diversity within the chicken gut microbiome revealed by metagenomics and culture.</title>
        <authorList>
            <person name="Gilroy R."/>
            <person name="Ravi A."/>
            <person name="Getino M."/>
            <person name="Pursley I."/>
            <person name="Horton D.L."/>
            <person name="Alikhan N.F."/>
            <person name="Baker D."/>
            <person name="Gharbi K."/>
            <person name="Hall N."/>
            <person name="Watson M."/>
            <person name="Adriaenssens E.M."/>
            <person name="Foster-Nyarko E."/>
            <person name="Jarju S."/>
            <person name="Secka A."/>
            <person name="Antonio M."/>
            <person name="Oren A."/>
            <person name="Chaudhuri R.R."/>
            <person name="La Ragione R."/>
            <person name="Hildebrand F."/>
            <person name="Pallen M.J."/>
        </authorList>
    </citation>
    <scope>NUCLEOTIDE SEQUENCE</scope>
    <source>
        <strain evidence="3">CHK152-2871</strain>
    </source>
</reference>
<evidence type="ECO:0000313" key="3">
    <source>
        <dbReference type="EMBL" id="HIS74538.1"/>
    </source>
</evidence>
<organism evidence="3 4">
    <name type="scientific">Candidatus Galligastranaerophilus intestinavium</name>
    <dbReference type="NCBI Taxonomy" id="2840836"/>
    <lineage>
        <taxon>Bacteria</taxon>
        <taxon>Candidatus Galligastranaerophilus</taxon>
    </lineage>
</organism>